<gene>
    <name evidence="1" type="ORF">CHM34_06845</name>
</gene>
<evidence type="ECO:0000313" key="2">
    <source>
        <dbReference type="Proteomes" id="UP000215459"/>
    </source>
</evidence>
<proteinExistence type="predicted"/>
<dbReference type="Proteomes" id="UP000215459">
    <property type="component" value="Unassembled WGS sequence"/>
</dbReference>
<reference evidence="1 2" key="1">
    <citation type="submission" date="2017-07" db="EMBL/GenBank/DDBJ databases">
        <title>The genome sequence of Paludifilum halophilum highlights mechanisms for microbial adaptation to high salt environemnts.</title>
        <authorList>
            <person name="Belbahri L."/>
        </authorList>
    </citation>
    <scope>NUCLEOTIDE SEQUENCE [LARGE SCALE GENOMIC DNA]</scope>
    <source>
        <strain evidence="1 2">DSM 102817</strain>
    </source>
</reference>
<dbReference type="EMBL" id="NOWF01000003">
    <property type="protein sequence ID" value="OYD08538.1"/>
    <property type="molecule type" value="Genomic_DNA"/>
</dbReference>
<comment type="caution">
    <text evidence="1">The sequence shown here is derived from an EMBL/GenBank/DDBJ whole genome shotgun (WGS) entry which is preliminary data.</text>
</comment>
<sequence>MSFKTTIEEDANGHVVQESVKRKAIKKSATVSIAASGADATATISVPEGELWYIKAITVTKGTNVTVDSITIDGEVFPETATVSDVEASYGALVSAEKFIAIQGDNANTTVAEDLTIEVTGYSIV</sequence>
<accession>A0A235B897</accession>
<dbReference type="AlphaFoldDB" id="A0A235B897"/>
<evidence type="ECO:0000313" key="1">
    <source>
        <dbReference type="EMBL" id="OYD08538.1"/>
    </source>
</evidence>
<organism evidence="1 2">
    <name type="scientific">Paludifilum halophilum</name>
    <dbReference type="NCBI Taxonomy" id="1642702"/>
    <lineage>
        <taxon>Bacteria</taxon>
        <taxon>Bacillati</taxon>
        <taxon>Bacillota</taxon>
        <taxon>Bacilli</taxon>
        <taxon>Bacillales</taxon>
        <taxon>Thermoactinomycetaceae</taxon>
        <taxon>Paludifilum</taxon>
    </lineage>
</organism>
<dbReference type="RefSeq" id="WP_094263843.1">
    <property type="nucleotide sequence ID" value="NZ_NOWF01000003.1"/>
</dbReference>
<keyword evidence="2" id="KW-1185">Reference proteome</keyword>
<name>A0A235B897_9BACL</name>
<protein>
    <submittedName>
        <fullName evidence="1">Uncharacterized protein</fullName>
    </submittedName>
</protein>